<dbReference type="AlphaFoldDB" id="A0A318KR29"/>
<evidence type="ECO:0000256" key="1">
    <source>
        <dbReference type="HAMAP-Rule" id="MF_00715"/>
    </source>
</evidence>
<evidence type="ECO:0000313" key="4">
    <source>
        <dbReference type="Proteomes" id="UP000247555"/>
    </source>
</evidence>
<protein>
    <recommendedName>
        <fullName evidence="1">Protein SlyX homolog</fullName>
    </recommendedName>
</protein>
<evidence type="ECO:0000313" key="3">
    <source>
        <dbReference type="EMBL" id="PXX80281.1"/>
    </source>
</evidence>
<evidence type="ECO:0000256" key="2">
    <source>
        <dbReference type="SAM" id="Coils"/>
    </source>
</evidence>
<comment type="similarity">
    <text evidence="1">Belongs to the SlyX family.</text>
</comment>
<dbReference type="PANTHER" id="PTHR36508">
    <property type="entry name" value="PROTEIN SLYX"/>
    <property type="match status" value="1"/>
</dbReference>
<comment type="caution">
    <text evidence="3">The sequence shown here is derived from an EMBL/GenBank/DDBJ whole genome shotgun (WGS) entry which is preliminary data.</text>
</comment>
<name>A0A318KR29_9NEIS</name>
<reference evidence="3 4" key="1">
    <citation type="submission" date="2018-05" db="EMBL/GenBank/DDBJ databases">
        <title>Genomic Encyclopedia of Type Strains, Phase IV (KMG-IV): sequencing the most valuable type-strain genomes for metagenomic binning, comparative biology and taxonomic classification.</title>
        <authorList>
            <person name="Goeker M."/>
        </authorList>
    </citation>
    <scope>NUCLEOTIDE SEQUENCE [LARGE SCALE GENOMIC DNA]</scope>
    <source>
        <strain evidence="3 4">DSM 29661</strain>
    </source>
</reference>
<accession>A0A318KR29</accession>
<proteinExistence type="inferred from homology"/>
<dbReference type="RefSeq" id="WP_110389975.1">
    <property type="nucleotide sequence ID" value="NZ_DAIMVG010000050.1"/>
</dbReference>
<dbReference type="InterPro" id="IPR007236">
    <property type="entry name" value="SlyX"/>
</dbReference>
<keyword evidence="2" id="KW-0175">Coiled coil</keyword>
<feature type="coiled-coil region" evidence="2">
    <location>
        <begin position="22"/>
        <end position="49"/>
    </location>
</feature>
<dbReference type="PANTHER" id="PTHR36508:SF1">
    <property type="entry name" value="PROTEIN SLYX"/>
    <property type="match status" value="1"/>
</dbReference>
<dbReference type="EMBL" id="QJKI01000004">
    <property type="protein sequence ID" value="PXX80281.1"/>
    <property type="molecule type" value="Genomic_DNA"/>
</dbReference>
<dbReference type="Gene3D" id="1.20.5.300">
    <property type="match status" value="1"/>
</dbReference>
<dbReference type="Pfam" id="PF04102">
    <property type="entry name" value="SlyX"/>
    <property type="match status" value="1"/>
</dbReference>
<organism evidence="3 4">
    <name type="scientific">Rivihabitans pingtungensis</name>
    <dbReference type="NCBI Taxonomy" id="1054498"/>
    <lineage>
        <taxon>Bacteria</taxon>
        <taxon>Pseudomonadati</taxon>
        <taxon>Pseudomonadota</taxon>
        <taxon>Betaproteobacteria</taxon>
        <taxon>Neisseriales</taxon>
        <taxon>Aquaspirillaceae</taxon>
        <taxon>Rivihabitans</taxon>
    </lineage>
</organism>
<dbReference type="Proteomes" id="UP000247555">
    <property type="component" value="Unassembled WGS sequence"/>
</dbReference>
<dbReference type="HAMAP" id="MF_00715">
    <property type="entry name" value="SlyX"/>
    <property type="match status" value="1"/>
</dbReference>
<gene>
    <name evidence="1" type="primary">slyX</name>
    <name evidence="3" type="ORF">DFR34_10452</name>
</gene>
<sequence>MHDTEDRITELEIRLAWQDDLLDNLNQALIRQQQQLDLMQQQLRRLYDMTTQQGQAESGSLLAQLQQEIPPHY</sequence>
<keyword evidence="4" id="KW-1185">Reference proteome</keyword>